<protein>
    <recommendedName>
        <fullName evidence="3">3-beta hydroxysteroid dehydrogenase/isomerase domain-containing protein</fullName>
    </recommendedName>
</protein>
<proteinExistence type="inferred from homology"/>
<dbReference type="GO" id="GO:0005783">
    <property type="term" value="C:endoplasmic reticulum"/>
    <property type="evidence" value="ECO:0007669"/>
    <property type="project" value="TreeGrafter"/>
</dbReference>
<dbReference type="AlphaFoldDB" id="A0AA39XG98"/>
<dbReference type="PANTHER" id="PTHR10366">
    <property type="entry name" value="NAD DEPENDENT EPIMERASE/DEHYDRATASE"/>
    <property type="match status" value="1"/>
</dbReference>
<keyword evidence="5" id="KW-1185">Reference proteome</keyword>
<evidence type="ECO:0000313" key="4">
    <source>
        <dbReference type="EMBL" id="KAK0633071.1"/>
    </source>
</evidence>
<evidence type="ECO:0000259" key="3">
    <source>
        <dbReference type="Pfam" id="PF01073"/>
    </source>
</evidence>
<dbReference type="InterPro" id="IPR050425">
    <property type="entry name" value="NAD(P)_dehydrat-like"/>
</dbReference>
<evidence type="ECO:0000256" key="2">
    <source>
        <dbReference type="ARBA" id="ARBA00023445"/>
    </source>
</evidence>
<dbReference type="SUPFAM" id="SSF51735">
    <property type="entry name" value="NAD(P)-binding Rossmann-fold domains"/>
    <property type="match status" value="1"/>
</dbReference>
<dbReference type="Gene3D" id="3.40.50.720">
    <property type="entry name" value="NAD(P)-binding Rossmann-like Domain"/>
    <property type="match status" value="1"/>
</dbReference>
<gene>
    <name evidence="4" type="ORF">B0T14DRAFT_505785</name>
</gene>
<comment type="similarity">
    <text evidence="2">Belongs to the NAD(P)-dependent epimerase/dehydratase family. Dihydroflavonol-4-reductase subfamily.</text>
</comment>
<dbReference type="GO" id="GO:0000252">
    <property type="term" value="F:3-beta-hydroxysteroid dehydrogenase [NAD(P)+]/C4-decarboxylase activity"/>
    <property type="evidence" value="ECO:0007669"/>
    <property type="project" value="TreeGrafter"/>
</dbReference>
<dbReference type="Pfam" id="PF01073">
    <property type="entry name" value="3Beta_HSD"/>
    <property type="match status" value="1"/>
</dbReference>
<keyword evidence="1" id="KW-0560">Oxidoreductase</keyword>
<name>A0AA39XG98_9PEZI</name>
<comment type="caution">
    <text evidence="4">The sequence shown here is derived from an EMBL/GenBank/DDBJ whole genome shotgun (WGS) entry which is preliminary data.</text>
</comment>
<sequence length="454" mass="50118">MAVLLAAAIASVIALLWLYRINSAMHAVPAEAAKVMSRRWTPEEIRKTYERVRKSPIDFSKHLPPRLDRRYIVVGGCGMVGGDVVMQLLQRGQDPQSIRILDFQGLTRRDMLQKAKDCDFVKADMTSWESVDAAFSKPWPASVAKLPLTVFHTAAMIAPGDRSERLYERLRRINVGGTENVLKASKAAGADVFVATASASISFFSANFWIWPWQSVPGNYFHISSEADFYAPLRPHSHFFSNYSKSKAEAERLICDANQGGFRTGTIRPGNAIYGQKTDPVLGSLLQMGQSATWMPHVFQNFVHSQNVALGHLLYEAALAKKAGPSGRPFNITDPGPGIVFQDLYDLATMLSVTPVKVAELPPLPLLLVTYLIEAYVSVVTRFPCLAKLGFKEPAYPLSFLQPTVIKGSVHILIDDSAIRRSVEDGGLSYTGVCTTLEGMCTQLAEWNREHEGV</sequence>
<organism evidence="4 5">
    <name type="scientific">Immersiella caudata</name>
    <dbReference type="NCBI Taxonomy" id="314043"/>
    <lineage>
        <taxon>Eukaryota</taxon>
        <taxon>Fungi</taxon>
        <taxon>Dikarya</taxon>
        <taxon>Ascomycota</taxon>
        <taxon>Pezizomycotina</taxon>
        <taxon>Sordariomycetes</taxon>
        <taxon>Sordariomycetidae</taxon>
        <taxon>Sordariales</taxon>
        <taxon>Lasiosphaeriaceae</taxon>
        <taxon>Immersiella</taxon>
    </lineage>
</organism>
<evidence type="ECO:0000256" key="1">
    <source>
        <dbReference type="ARBA" id="ARBA00023002"/>
    </source>
</evidence>
<dbReference type="EMBL" id="JAULSU010000001">
    <property type="protein sequence ID" value="KAK0633071.1"/>
    <property type="molecule type" value="Genomic_DNA"/>
</dbReference>
<dbReference type="InterPro" id="IPR002225">
    <property type="entry name" value="3Beta_OHSteriod_DH/Estase"/>
</dbReference>
<accession>A0AA39XG98</accession>
<dbReference type="Proteomes" id="UP001175000">
    <property type="component" value="Unassembled WGS sequence"/>
</dbReference>
<dbReference type="GO" id="GO:0006696">
    <property type="term" value="P:ergosterol biosynthetic process"/>
    <property type="evidence" value="ECO:0007669"/>
    <property type="project" value="TreeGrafter"/>
</dbReference>
<dbReference type="PANTHER" id="PTHR10366:SF447">
    <property type="entry name" value="HYDROXYSTEROID DEHYDROGENASE_ISOMERASE FAMILY PROTEIN, PUTATIVE (AFU_ORTHOLOGUE AFUA_1G06450)-RELATED"/>
    <property type="match status" value="1"/>
</dbReference>
<evidence type="ECO:0000313" key="5">
    <source>
        <dbReference type="Proteomes" id="UP001175000"/>
    </source>
</evidence>
<reference evidence="4" key="1">
    <citation type="submission" date="2023-06" db="EMBL/GenBank/DDBJ databases">
        <title>Genome-scale phylogeny and comparative genomics of the fungal order Sordariales.</title>
        <authorList>
            <consortium name="Lawrence Berkeley National Laboratory"/>
            <person name="Hensen N."/>
            <person name="Bonometti L."/>
            <person name="Westerberg I."/>
            <person name="Brannstrom I.O."/>
            <person name="Guillou S."/>
            <person name="Cros-Aarteil S."/>
            <person name="Calhoun S."/>
            <person name="Haridas S."/>
            <person name="Kuo A."/>
            <person name="Mondo S."/>
            <person name="Pangilinan J."/>
            <person name="Riley R."/>
            <person name="Labutti K."/>
            <person name="Andreopoulos B."/>
            <person name="Lipzen A."/>
            <person name="Chen C."/>
            <person name="Yanf M."/>
            <person name="Daum C."/>
            <person name="Ng V."/>
            <person name="Clum A."/>
            <person name="Steindorff A."/>
            <person name="Ohm R."/>
            <person name="Martin F."/>
            <person name="Silar P."/>
            <person name="Natvig D."/>
            <person name="Lalanne C."/>
            <person name="Gautier V."/>
            <person name="Ament-Velasquez S.L."/>
            <person name="Kruys A."/>
            <person name="Hutchinson M.I."/>
            <person name="Powell A.J."/>
            <person name="Barry K."/>
            <person name="Miller A.N."/>
            <person name="Grigoriev I.V."/>
            <person name="Debuchy R."/>
            <person name="Gladieux P."/>
            <person name="Thoren M.H."/>
            <person name="Johannesson H."/>
        </authorList>
    </citation>
    <scope>NUCLEOTIDE SEQUENCE</scope>
    <source>
        <strain evidence="4">CBS 606.72</strain>
    </source>
</reference>
<feature type="domain" description="3-beta hydroxysteroid dehydrogenase/isomerase" evidence="3">
    <location>
        <begin position="72"/>
        <end position="344"/>
    </location>
</feature>
<dbReference type="InterPro" id="IPR036291">
    <property type="entry name" value="NAD(P)-bd_dom_sf"/>
</dbReference>